<dbReference type="PANTHER" id="PTHR12128">
    <property type="entry name" value="DIHYDRODIPICOLINATE SYNTHASE"/>
    <property type="match status" value="1"/>
</dbReference>
<accession>A0A8H3EM70</accession>
<dbReference type="AlphaFoldDB" id="A0A8H3EM70"/>
<organism evidence="3 4">
    <name type="scientific">Imshaugia aleurites</name>
    <dbReference type="NCBI Taxonomy" id="172621"/>
    <lineage>
        <taxon>Eukaryota</taxon>
        <taxon>Fungi</taxon>
        <taxon>Dikarya</taxon>
        <taxon>Ascomycota</taxon>
        <taxon>Pezizomycotina</taxon>
        <taxon>Lecanoromycetes</taxon>
        <taxon>OSLEUM clade</taxon>
        <taxon>Lecanoromycetidae</taxon>
        <taxon>Lecanorales</taxon>
        <taxon>Lecanorineae</taxon>
        <taxon>Parmeliaceae</taxon>
        <taxon>Imshaugia</taxon>
    </lineage>
</organism>
<dbReference type="CDD" id="cd00408">
    <property type="entry name" value="DHDPS-like"/>
    <property type="match status" value="1"/>
</dbReference>
<dbReference type="Proteomes" id="UP000664534">
    <property type="component" value="Unassembled WGS sequence"/>
</dbReference>
<dbReference type="Pfam" id="PF00701">
    <property type="entry name" value="DHDPS"/>
    <property type="match status" value="1"/>
</dbReference>
<evidence type="ECO:0000313" key="4">
    <source>
        <dbReference type="Proteomes" id="UP000664534"/>
    </source>
</evidence>
<feature type="active site" description="Proton donor/acceptor" evidence="1">
    <location>
        <position position="130"/>
    </location>
</feature>
<dbReference type="OrthoDB" id="191315at2759"/>
<dbReference type="Gene3D" id="3.20.20.70">
    <property type="entry name" value="Aldolase class I"/>
    <property type="match status" value="1"/>
</dbReference>
<dbReference type="GO" id="GO:0008840">
    <property type="term" value="F:4-hydroxy-tetrahydrodipicolinate synthase activity"/>
    <property type="evidence" value="ECO:0007669"/>
    <property type="project" value="TreeGrafter"/>
</dbReference>
<name>A0A8H3EM70_9LECA</name>
<evidence type="ECO:0000313" key="3">
    <source>
        <dbReference type="EMBL" id="CAF9909034.1"/>
    </source>
</evidence>
<evidence type="ECO:0000256" key="1">
    <source>
        <dbReference type="PIRSR" id="PIRSR001365-1"/>
    </source>
</evidence>
<evidence type="ECO:0008006" key="5">
    <source>
        <dbReference type="Google" id="ProtNLM"/>
    </source>
</evidence>
<dbReference type="PANTHER" id="PTHR12128:SF24">
    <property type="entry name" value="DIHYDRODIPICOLINATE SYNTHETASE FAMILY PROTEIN (AFU_ORTHOLOGUE AFUA_3G11920)"/>
    <property type="match status" value="1"/>
</dbReference>
<feature type="active site" description="Schiff-base intermediate with substrate" evidence="1">
    <location>
        <position position="159"/>
    </location>
</feature>
<keyword evidence="4" id="KW-1185">Reference proteome</keyword>
<proteinExistence type="predicted"/>
<dbReference type="EMBL" id="CAJPDT010000005">
    <property type="protein sequence ID" value="CAF9909034.1"/>
    <property type="molecule type" value="Genomic_DNA"/>
</dbReference>
<reference evidence="3" key="1">
    <citation type="submission" date="2021-03" db="EMBL/GenBank/DDBJ databases">
        <authorList>
            <person name="Tagirdzhanova G."/>
        </authorList>
    </citation>
    <scope>NUCLEOTIDE SEQUENCE</scope>
</reference>
<sequence>MATSRTPLRPGIYCPTLTFFDPTTEDLDLLTIASNSVRLARAGIVGLAAVTCTTRQALDEAGYSDVPVICGATEQSVRGTLELCTEGAEAGAEYALLVPPSYYRSAMDERQLEEYYMAVVDKSPVPILLYNYRGAVAGIDMDSDFIIRVAQHSNIVGTKFTCGNTGKLTRVASATDACTPKKKGSGFMAFGGMANFTVQTWVSGGSGIVSGGRIVMPRIVVKVWNLWTEGKTVEAMKLQEVVSRRVWLLGKPGVPGTKAALEWFYGYGDYARRPLRKISDAEVKSLAEKMKEVMKIEFEL</sequence>
<evidence type="ECO:0000256" key="2">
    <source>
        <dbReference type="PIRSR" id="PIRSR001365-2"/>
    </source>
</evidence>
<dbReference type="InterPro" id="IPR013785">
    <property type="entry name" value="Aldolase_TIM"/>
</dbReference>
<feature type="binding site" evidence="2">
    <location>
        <position position="209"/>
    </location>
    <ligand>
        <name>pyruvate</name>
        <dbReference type="ChEBI" id="CHEBI:15361"/>
    </ligand>
</feature>
<dbReference type="SMART" id="SM01130">
    <property type="entry name" value="DHDPS"/>
    <property type="match status" value="1"/>
</dbReference>
<comment type="caution">
    <text evidence="3">The sequence shown here is derived from an EMBL/GenBank/DDBJ whole genome shotgun (WGS) entry which is preliminary data.</text>
</comment>
<protein>
    <recommendedName>
        <fullName evidence="5">Dihydrodipicolinate synthase</fullName>
    </recommendedName>
</protein>
<gene>
    <name evidence="3" type="ORF">IMSHALPRED_007572</name>
</gene>
<dbReference type="SUPFAM" id="SSF51569">
    <property type="entry name" value="Aldolase"/>
    <property type="match status" value="1"/>
</dbReference>
<dbReference type="InterPro" id="IPR002220">
    <property type="entry name" value="DapA-like"/>
</dbReference>